<name>A0A9P4VPM7_9PEZI</name>
<accession>A0A9P4VPM7</accession>
<gene>
    <name evidence="1" type="ORF">M501DRAFT_992890</name>
</gene>
<reference evidence="1" key="1">
    <citation type="journal article" date="2020" name="Stud. Mycol.">
        <title>101 Dothideomycetes genomes: a test case for predicting lifestyles and emergence of pathogens.</title>
        <authorList>
            <person name="Haridas S."/>
            <person name="Albert R."/>
            <person name="Binder M."/>
            <person name="Bloem J."/>
            <person name="Labutti K."/>
            <person name="Salamov A."/>
            <person name="Andreopoulos B."/>
            <person name="Baker S."/>
            <person name="Barry K."/>
            <person name="Bills G."/>
            <person name="Bluhm B."/>
            <person name="Cannon C."/>
            <person name="Castanera R."/>
            <person name="Culley D."/>
            <person name="Daum C."/>
            <person name="Ezra D."/>
            <person name="Gonzalez J."/>
            <person name="Henrissat B."/>
            <person name="Kuo A."/>
            <person name="Liang C."/>
            <person name="Lipzen A."/>
            <person name="Lutzoni F."/>
            <person name="Magnuson J."/>
            <person name="Mondo S."/>
            <person name="Nolan M."/>
            <person name="Ohm R."/>
            <person name="Pangilinan J."/>
            <person name="Park H.-J."/>
            <person name="Ramirez L."/>
            <person name="Alfaro M."/>
            <person name="Sun H."/>
            <person name="Tritt A."/>
            <person name="Yoshinaga Y."/>
            <person name="Zwiers L.-H."/>
            <person name="Turgeon B."/>
            <person name="Goodwin S."/>
            <person name="Spatafora J."/>
            <person name="Crous P."/>
            <person name="Grigoriev I."/>
        </authorList>
    </citation>
    <scope>NUCLEOTIDE SEQUENCE</scope>
    <source>
        <strain evidence="1">CBS 101060</strain>
    </source>
</reference>
<comment type="caution">
    <text evidence="1">The sequence shown here is derived from an EMBL/GenBank/DDBJ whole genome shotgun (WGS) entry which is preliminary data.</text>
</comment>
<evidence type="ECO:0000313" key="2">
    <source>
        <dbReference type="Proteomes" id="UP000799429"/>
    </source>
</evidence>
<dbReference type="Proteomes" id="UP000799429">
    <property type="component" value="Unassembled WGS sequence"/>
</dbReference>
<dbReference type="AlphaFoldDB" id="A0A9P4VPM7"/>
<organism evidence="1 2">
    <name type="scientific">Patellaria atrata CBS 101060</name>
    <dbReference type="NCBI Taxonomy" id="1346257"/>
    <lineage>
        <taxon>Eukaryota</taxon>
        <taxon>Fungi</taxon>
        <taxon>Dikarya</taxon>
        <taxon>Ascomycota</taxon>
        <taxon>Pezizomycotina</taxon>
        <taxon>Dothideomycetes</taxon>
        <taxon>Dothideomycetes incertae sedis</taxon>
        <taxon>Patellariales</taxon>
        <taxon>Patellariaceae</taxon>
        <taxon>Patellaria</taxon>
    </lineage>
</organism>
<sequence>MFSPLLAQNPRRGLLVNVVAINTLFLPRMLSYFEICLGEVETLSFSLLQGSPAAADMTEIAQQQKAKLADIATLITRVFPVGPVEGPPHASVVVAVTDAEDIPSLNLDEINNPSAALAQDLDAALTDQDSLLERCSHDERIQFQFCYRTTLRKIYTKAYIV</sequence>
<keyword evidence="2" id="KW-1185">Reference proteome</keyword>
<proteinExistence type="predicted"/>
<protein>
    <submittedName>
        <fullName evidence="1">Uncharacterized protein</fullName>
    </submittedName>
</protein>
<dbReference type="EMBL" id="MU006096">
    <property type="protein sequence ID" value="KAF2838963.1"/>
    <property type="molecule type" value="Genomic_DNA"/>
</dbReference>
<evidence type="ECO:0000313" key="1">
    <source>
        <dbReference type="EMBL" id="KAF2838963.1"/>
    </source>
</evidence>